<accession>A0A4Y7TSZ3</accession>
<organism evidence="1 2">
    <name type="scientific">Coprinellus micaceus</name>
    <name type="common">Glistening ink-cap mushroom</name>
    <name type="synonym">Coprinus micaceus</name>
    <dbReference type="NCBI Taxonomy" id="71717"/>
    <lineage>
        <taxon>Eukaryota</taxon>
        <taxon>Fungi</taxon>
        <taxon>Dikarya</taxon>
        <taxon>Basidiomycota</taxon>
        <taxon>Agaricomycotina</taxon>
        <taxon>Agaricomycetes</taxon>
        <taxon>Agaricomycetidae</taxon>
        <taxon>Agaricales</taxon>
        <taxon>Agaricineae</taxon>
        <taxon>Psathyrellaceae</taxon>
        <taxon>Coprinellus</taxon>
    </lineage>
</organism>
<dbReference type="AlphaFoldDB" id="A0A4Y7TSZ3"/>
<evidence type="ECO:0000313" key="1">
    <source>
        <dbReference type="EMBL" id="TEB37307.1"/>
    </source>
</evidence>
<reference evidence="1 2" key="1">
    <citation type="journal article" date="2019" name="Nat. Ecol. Evol.">
        <title>Megaphylogeny resolves global patterns of mushroom evolution.</title>
        <authorList>
            <person name="Varga T."/>
            <person name="Krizsan K."/>
            <person name="Foldi C."/>
            <person name="Dima B."/>
            <person name="Sanchez-Garcia M."/>
            <person name="Sanchez-Ramirez S."/>
            <person name="Szollosi G.J."/>
            <person name="Szarkandi J.G."/>
            <person name="Papp V."/>
            <person name="Albert L."/>
            <person name="Andreopoulos W."/>
            <person name="Angelini C."/>
            <person name="Antonin V."/>
            <person name="Barry K.W."/>
            <person name="Bougher N.L."/>
            <person name="Buchanan P."/>
            <person name="Buyck B."/>
            <person name="Bense V."/>
            <person name="Catcheside P."/>
            <person name="Chovatia M."/>
            <person name="Cooper J."/>
            <person name="Damon W."/>
            <person name="Desjardin D."/>
            <person name="Finy P."/>
            <person name="Geml J."/>
            <person name="Haridas S."/>
            <person name="Hughes K."/>
            <person name="Justo A."/>
            <person name="Karasinski D."/>
            <person name="Kautmanova I."/>
            <person name="Kiss B."/>
            <person name="Kocsube S."/>
            <person name="Kotiranta H."/>
            <person name="LaButti K.M."/>
            <person name="Lechner B.E."/>
            <person name="Liimatainen K."/>
            <person name="Lipzen A."/>
            <person name="Lukacs Z."/>
            <person name="Mihaltcheva S."/>
            <person name="Morgado L.N."/>
            <person name="Niskanen T."/>
            <person name="Noordeloos M.E."/>
            <person name="Ohm R.A."/>
            <person name="Ortiz-Santana B."/>
            <person name="Ovrebo C."/>
            <person name="Racz N."/>
            <person name="Riley R."/>
            <person name="Savchenko A."/>
            <person name="Shiryaev A."/>
            <person name="Soop K."/>
            <person name="Spirin V."/>
            <person name="Szebenyi C."/>
            <person name="Tomsovsky M."/>
            <person name="Tulloss R.E."/>
            <person name="Uehling J."/>
            <person name="Grigoriev I.V."/>
            <person name="Vagvolgyi C."/>
            <person name="Papp T."/>
            <person name="Martin F.M."/>
            <person name="Miettinen O."/>
            <person name="Hibbett D.S."/>
            <person name="Nagy L.G."/>
        </authorList>
    </citation>
    <scope>NUCLEOTIDE SEQUENCE [LARGE SCALE GENOMIC DNA]</scope>
    <source>
        <strain evidence="1 2">FP101781</strain>
    </source>
</reference>
<keyword evidence="2" id="KW-1185">Reference proteome</keyword>
<sequence length="159" mass="17912">MPARISLQAQTRHPHLHPFLVKPTPSDPRIIPTFLSGGLVDKPPLEDRNVESRCVHQLPQNASSHLFAPIIFSPTFLPHWLIPPTNNAKPLAPPPDKYSQKIACYLTYEPPSSLATPQRSRAPDHQKGIGAYIQVVTSAFLRAFGERLHHQYDFRDLET</sequence>
<dbReference type="Proteomes" id="UP000298030">
    <property type="component" value="Unassembled WGS sequence"/>
</dbReference>
<name>A0A4Y7TSZ3_COPMI</name>
<comment type="caution">
    <text evidence="1">The sequence shown here is derived from an EMBL/GenBank/DDBJ whole genome shotgun (WGS) entry which is preliminary data.</text>
</comment>
<protein>
    <submittedName>
        <fullName evidence="1">Uncharacterized protein</fullName>
    </submittedName>
</protein>
<gene>
    <name evidence="1" type="ORF">FA13DRAFT_896489</name>
</gene>
<evidence type="ECO:0000313" key="2">
    <source>
        <dbReference type="Proteomes" id="UP000298030"/>
    </source>
</evidence>
<proteinExistence type="predicted"/>
<dbReference type="EMBL" id="QPFP01000004">
    <property type="protein sequence ID" value="TEB37307.1"/>
    <property type="molecule type" value="Genomic_DNA"/>
</dbReference>